<dbReference type="InterPro" id="IPR050764">
    <property type="entry name" value="CbbQ/NirQ/NorQ/GpvN"/>
</dbReference>
<dbReference type="PANTHER" id="PTHR42759:SF7">
    <property type="entry name" value="DENITRIFICATION REGULATORY PROTEIN NIRQ"/>
    <property type="match status" value="1"/>
</dbReference>
<dbReference type="InterPro" id="IPR027417">
    <property type="entry name" value="P-loop_NTPase"/>
</dbReference>
<proteinExistence type="inferred from homology"/>
<evidence type="ECO:0000256" key="3">
    <source>
        <dbReference type="ARBA" id="ARBA00022840"/>
    </source>
</evidence>
<accession>A0A150WU59</accession>
<dbReference type="Proteomes" id="UP000075391">
    <property type="component" value="Unassembled WGS sequence"/>
</dbReference>
<sequence>MKENKLFYHPRDREIEFFEKAYKLSWPLLLKGPTGCGKSRFVQYMAEKVGRPLIEVACHEETSATDLVGRYILKGGETFWQDGPLVKALRDGAILYLDEVAEAREDIIVALHPVLDHRRTLFIDKTRETLHASPGFMIVASYNPHYQSHLKELKPSTKQRFMALSFDYPREDDEVEIVHKESGLEKTQVEKLVRFSAKVRSLDHLDLRETVSTRLIIAAAALIKEGAPRRASVDCGIIQALTDESETVEALREAAALYF</sequence>
<dbReference type="Gene3D" id="3.40.50.300">
    <property type="entry name" value="P-loop containing nucleotide triphosphate hydrolases"/>
    <property type="match status" value="1"/>
</dbReference>
<evidence type="ECO:0000256" key="2">
    <source>
        <dbReference type="ARBA" id="ARBA00022741"/>
    </source>
</evidence>
<dbReference type="EMBL" id="LUKF01000003">
    <property type="protein sequence ID" value="KYG70130.1"/>
    <property type="molecule type" value="Genomic_DNA"/>
</dbReference>
<dbReference type="GO" id="GO:0016887">
    <property type="term" value="F:ATP hydrolysis activity"/>
    <property type="evidence" value="ECO:0007669"/>
    <property type="project" value="InterPro"/>
</dbReference>
<dbReference type="OrthoDB" id="9808317at2"/>
<dbReference type="AlphaFoldDB" id="A0A150WU59"/>
<comment type="similarity">
    <text evidence="1">Belongs to the CbbQ/NirQ/NorQ/GpvN family.</text>
</comment>
<evidence type="ECO:0000313" key="7">
    <source>
        <dbReference type="Proteomes" id="UP000075391"/>
    </source>
</evidence>
<dbReference type="RefSeq" id="WP_063243038.1">
    <property type="nucleotide sequence ID" value="NZ_CP168967.1"/>
</dbReference>
<evidence type="ECO:0000313" key="6">
    <source>
        <dbReference type="EMBL" id="KYG70130.1"/>
    </source>
</evidence>
<feature type="domain" description="CbbQ/NirQ/NorQ C-terminal" evidence="5">
    <location>
        <begin position="174"/>
        <end position="256"/>
    </location>
</feature>
<evidence type="ECO:0000259" key="5">
    <source>
        <dbReference type="Pfam" id="PF08406"/>
    </source>
</evidence>
<organism evidence="6 7">
    <name type="scientific">Bdellovibrio bacteriovorus</name>
    <dbReference type="NCBI Taxonomy" id="959"/>
    <lineage>
        <taxon>Bacteria</taxon>
        <taxon>Pseudomonadati</taxon>
        <taxon>Bdellovibrionota</taxon>
        <taxon>Bdellovibrionia</taxon>
        <taxon>Bdellovibrionales</taxon>
        <taxon>Pseudobdellovibrionaceae</taxon>
        <taxon>Bdellovibrio</taxon>
    </lineage>
</organism>
<feature type="domain" description="ATPase dynein-related AAA" evidence="4">
    <location>
        <begin position="27"/>
        <end position="161"/>
    </location>
</feature>
<dbReference type="Pfam" id="PF07728">
    <property type="entry name" value="AAA_5"/>
    <property type="match status" value="1"/>
</dbReference>
<name>A0A150WU59_BDEBC</name>
<dbReference type="Pfam" id="PF08406">
    <property type="entry name" value="CbbQ_C"/>
    <property type="match status" value="1"/>
</dbReference>
<keyword evidence="3" id="KW-0067">ATP-binding</keyword>
<dbReference type="PANTHER" id="PTHR42759">
    <property type="entry name" value="MOXR FAMILY PROTEIN"/>
    <property type="match status" value="1"/>
</dbReference>
<gene>
    <name evidence="6" type="ORF">AZI85_15715</name>
</gene>
<keyword evidence="2" id="KW-0547">Nucleotide-binding</keyword>
<dbReference type="SUPFAM" id="SSF52540">
    <property type="entry name" value="P-loop containing nucleoside triphosphate hydrolases"/>
    <property type="match status" value="1"/>
</dbReference>
<protein>
    <submittedName>
        <fullName evidence="6">AAA family ATPase</fullName>
    </submittedName>
</protein>
<evidence type="ECO:0000256" key="1">
    <source>
        <dbReference type="ARBA" id="ARBA00009417"/>
    </source>
</evidence>
<dbReference type="InterPro" id="IPR013615">
    <property type="entry name" value="CbbQ_C"/>
</dbReference>
<evidence type="ECO:0000259" key="4">
    <source>
        <dbReference type="Pfam" id="PF07728"/>
    </source>
</evidence>
<dbReference type="GO" id="GO:0005524">
    <property type="term" value="F:ATP binding"/>
    <property type="evidence" value="ECO:0007669"/>
    <property type="project" value="UniProtKB-KW"/>
</dbReference>
<comment type="caution">
    <text evidence="6">The sequence shown here is derived from an EMBL/GenBank/DDBJ whole genome shotgun (WGS) entry which is preliminary data.</text>
</comment>
<reference evidence="6 7" key="1">
    <citation type="submission" date="2016-03" db="EMBL/GenBank/DDBJ databases">
        <authorList>
            <person name="Ploux O."/>
        </authorList>
    </citation>
    <scope>NUCLEOTIDE SEQUENCE [LARGE SCALE GENOMIC DNA]</scope>
    <source>
        <strain evidence="6 7">BER2</strain>
    </source>
</reference>
<dbReference type="InterPro" id="IPR011704">
    <property type="entry name" value="ATPase_dyneun-rel_AAA"/>
</dbReference>